<proteinExistence type="predicted"/>
<feature type="domain" description="Retrovirus-related Pol polyprotein from transposon TNT 1-94-like beta-barrel" evidence="2">
    <location>
        <begin position="69"/>
        <end position="136"/>
    </location>
</feature>
<feature type="transmembrane region" description="Helical" evidence="1">
    <location>
        <begin position="161"/>
        <end position="184"/>
    </location>
</feature>
<reference evidence="3" key="1">
    <citation type="journal article" date="2013" name="Nat. Biotechnol.">
        <title>Draft genome sequence of chickpea (Cicer arietinum) provides a resource for trait improvement.</title>
        <authorList>
            <person name="Varshney R.K."/>
            <person name="Song C."/>
            <person name="Saxena R.K."/>
            <person name="Azam S."/>
            <person name="Yu S."/>
            <person name="Sharpe A.G."/>
            <person name="Cannon S."/>
            <person name="Baek J."/>
            <person name="Rosen B.D."/>
            <person name="Tar'an B."/>
            <person name="Millan T."/>
            <person name="Zhang X."/>
            <person name="Ramsay L.D."/>
            <person name="Iwata A."/>
            <person name="Wang Y."/>
            <person name="Nelson W."/>
            <person name="Farmer A.D."/>
            <person name="Gaur P.M."/>
            <person name="Soderlund C."/>
            <person name="Penmetsa R.V."/>
            <person name="Xu C."/>
            <person name="Bharti A.K."/>
            <person name="He W."/>
            <person name="Winter P."/>
            <person name="Zhao S."/>
            <person name="Hane J.K."/>
            <person name="Carrasquilla-Garcia N."/>
            <person name="Condie J.A."/>
            <person name="Upadhyaya H.D."/>
            <person name="Luo M.C."/>
            <person name="Thudi M."/>
            <person name="Gowda C.L."/>
            <person name="Singh N.P."/>
            <person name="Lichtenzveig J."/>
            <person name="Gali K.K."/>
            <person name="Rubio J."/>
            <person name="Nadarajan N."/>
            <person name="Dolezel J."/>
            <person name="Bansal K.C."/>
            <person name="Xu X."/>
            <person name="Edwards D."/>
            <person name="Zhang G."/>
            <person name="Kahl G."/>
            <person name="Gil J."/>
            <person name="Singh K.B."/>
            <person name="Datta S.K."/>
            <person name="Jackson S.A."/>
            <person name="Wang J."/>
            <person name="Cook D.R."/>
        </authorList>
    </citation>
    <scope>NUCLEOTIDE SEQUENCE [LARGE SCALE GENOMIC DNA]</scope>
    <source>
        <strain evidence="3">cv. CDC Frontier</strain>
    </source>
</reference>
<keyword evidence="1" id="KW-0472">Membrane</keyword>
<evidence type="ECO:0000259" key="2">
    <source>
        <dbReference type="Pfam" id="PF22936"/>
    </source>
</evidence>
<keyword evidence="3" id="KW-1185">Reference proteome</keyword>
<organism evidence="3 4">
    <name type="scientific">Cicer arietinum</name>
    <name type="common">Chickpea</name>
    <name type="synonym">Garbanzo</name>
    <dbReference type="NCBI Taxonomy" id="3827"/>
    <lineage>
        <taxon>Eukaryota</taxon>
        <taxon>Viridiplantae</taxon>
        <taxon>Streptophyta</taxon>
        <taxon>Embryophyta</taxon>
        <taxon>Tracheophyta</taxon>
        <taxon>Spermatophyta</taxon>
        <taxon>Magnoliopsida</taxon>
        <taxon>eudicotyledons</taxon>
        <taxon>Gunneridae</taxon>
        <taxon>Pentapetalae</taxon>
        <taxon>rosids</taxon>
        <taxon>fabids</taxon>
        <taxon>Fabales</taxon>
        <taxon>Fabaceae</taxon>
        <taxon>Papilionoideae</taxon>
        <taxon>50 kb inversion clade</taxon>
        <taxon>NPAAA clade</taxon>
        <taxon>Hologalegina</taxon>
        <taxon>IRL clade</taxon>
        <taxon>Cicereae</taxon>
        <taxon>Cicer</taxon>
    </lineage>
</organism>
<sequence length="189" mass="20860">MPQAHMVEKPLEPSGVGGLNDEEILKLKTLLDHSRNMLAHLMHLVPLALSGTEILCILCMNVSSCFTSWIIDSGATNQLTPTSQFLHSCNPCLSNRKIMVANGSVATIAGVGDIRVTSTIILKNVLHVPKLSANQESGKKIGLRREMAFTTSKLKTTRRKIYLHLFLVPQIRMLFGCIIAAQAIRHLMY</sequence>
<name>A0A3Q7XQ49_CICAR</name>
<evidence type="ECO:0000256" key="1">
    <source>
        <dbReference type="SAM" id="Phobius"/>
    </source>
</evidence>
<reference evidence="4" key="2">
    <citation type="submission" date="2025-08" db="UniProtKB">
        <authorList>
            <consortium name="RefSeq"/>
        </authorList>
    </citation>
    <scope>IDENTIFICATION</scope>
    <source>
        <tissue evidence="4">Etiolated seedlings</tissue>
    </source>
</reference>
<dbReference type="Pfam" id="PF22936">
    <property type="entry name" value="Pol_BBD"/>
    <property type="match status" value="1"/>
</dbReference>
<keyword evidence="1" id="KW-0812">Transmembrane</keyword>
<dbReference type="InterPro" id="IPR054722">
    <property type="entry name" value="PolX-like_BBD"/>
</dbReference>
<dbReference type="RefSeq" id="XP_027189473.1">
    <property type="nucleotide sequence ID" value="XM_027333672.1"/>
</dbReference>
<evidence type="ECO:0000313" key="3">
    <source>
        <dbReference type="Proteomes" id="UP000087171"/>
    </source>
</evidence>
<evidence type="ECO:0000313" key="4">
    <source>
        <dbReference type="RefSeq" id="XP_027189473.1"/>
    </source>
</evidence>
<dbReference type="AlphaFoldDB" id="A0A3Q7XQ49"/>
<keyword evidence="1" id="KW-1133">Transmembrane helix</keyword>
<protein>
    <submittedName>
        <fullName evidence="4">Uncharacterized protein LOC113786286 isoform X2</fullName>
    </submittedName>
</protein>
<accession>A0A3Q7XQ49</accession>
<gene>
    <name evidence="4" type="primary">LOC113786286</name>
</gene>
<dbReference type="Proteomes" id="UP000087171">
    <property type="component" value="Chromosome Ca4"/>
</dbReference>